<keyword evidence="4 6" id="KW-1133">Transmembrane helix</keyword>
<feature type="transmembrane region" description="Helical" evidence="6">
    <location>
        <begin position="418"/>
        <end position="438"/>
    </location>
</feature>
<name>A0ABU5GEL1_9ACTO</name>
<dbReference type="InterPro" id="IPR020846">
    <property type="entry name" value="MFS_dom"/>
</dbReference>
<gene>
    <name evidence="8" type="ORF">R6P33_08920</name>
</gene>
<dbReference type="Gene3D" id="1.20.1250.20">
    <property type="entry name" value="MFS general substrate transporter like domains"/>
    <property type="match status" value="2"/>
</dbReference>
<sequence>MTSTNKTDAPQSAAQPVEREDKYRGLALAGLMFTLIVAVLSYQLNASMVTPALPAIGRDFVIDESTVSLVSSLFFLAGAVAGIILTRWSDFVGRKRMLIYVLIILFIGTLVCVFAPSFPIFMVGRVIQGVSGAVFQLTYMILSESVSAKTFGTMMGIITAVNGGVGGLDGWFGGLLTNAFGFRSIFIVIAALVLVAIILTGRGISQHANDAATGKMDWWGGATLSLGLIFLTYYVNYGGSDGWFAPISLGFLAGTVICFIGFYFVERKVDSPLFAIEHLASRHCWPLIATTLLSLSSVFAVINFTVAMFSQNPEVGFGLDAGKAALLFLTPPAMIGLAAAPLSGWLASKIGWLQVLRGGLIISIISIGGIWLCLDNQWAVFAFIAVLGISYNGMILTTINGLGVLLAPPEAPGSLPGLNGAAFGVGASLGIGLVAPFIGTFAGYRTALIVSLGIAVLALVTACILKPREGQKI</sequence>
<feature type="transmembrane region" description="Helical" evidence="6">
    <location>
        <begin position="180"/>
        <end position="204"/>
    </location>
</feature>
<dbReference type="InterPro" id="IPR036259">
    <property type="entry name" value="MFS_trans_sf"/>
</dbReference>
<dbReference type="SUPFAM" id="SSF103473">
    <property type="entry name" value="MFS general substrate transporter"/>
    <property type="match status" value="1"/>
</dbReference>
<feature type="transmembrane region" description="Helical" evidence="6">
    <location>
        <begin position="25"/>
        <end position="45"/>
    </location>
</feature>
<evidence type="ECO:0000256" key="6">
    <source>
        <dbReference type="SAM" id="Phobius"/>
    </source>
</evidence>
<dbReference type="GeneID" id="92812997"/>
<proteinExistence type="predicted"/>
<feature type="domain" description="Major facilitator superfamily (MFS) profile" evidence="7">
    <location>
        <begin position="31"/>
        <end position="470"/>
    </location>
</feature>
<accession>A0ABU5GEL1</accession>
<evidence type="ECO:0000256" key="5">
    <source>
        <dbReference type="ARBA" id="ARBA00023136"/>
    </source>
</evidence>
<feature type="transmembrane region" description="Helical" evidence="6">
    <location>
        <begin position="154"/>
        <end position="174"/>
    </location>
</feature>
<evidence type="ECO:0000256" key="2">
    <source>
        <dbReference type="ARBA" id="ARBA00022448"/>
    </source>
</evidence>
<comment type="caution">
    <text evidence="8">The sequence shown here is derived from an EMBL/GenBank/DDBJ whole genome shotgun (WGS) entry which is preliminary data.</text>
</comment>
<keyword evidence="5 6" id="KW-0472">Membrane</keyword>
<evidence type="ECO:0000256" key="1">
    <source>
        <dbReference type="ARBA" id="ARBA00004651"/>
    </source>
</evidence>
<dbReference type="Pfam" id="PF07690">
    <property type="entry name" value="MFS_1"/>
    <property type="match status" value="1"/>
</dbReference>
<feature type="transmembrane region" description="Helical" evidence="6">
    <location>
        <begin position="243"/>
        <end position="265"/>
    </location>
</feature>
<keyword evidence="9" id="KW-1185">Reference proteome</keyword>
<feature type="transmembrane region" description="Helical" evidence="6">
    <location>
        <begin position="97"/>
        <end position="116"/>
    </location>
</feature>
<comment type="subcellular location">
    <subcellularLocation>
        <location evidence="1">Cell membrane</location>
        <topology evidence="1">Multi-pass membrane protein</topology>
    </subcellularLocation>
</comment>
<evidence type="ECO:0000256" key="3">
    <source>
        <dbReference type="ARBA" id="ARBA00022692"/>
    </source>
</evidence>
<reference evidence="8 9" key="1">
    <citation type="submission" date="2023-10" db="EMBL/GenBank/DDBJ databases">
        <title>Whole Genome based description of the genera Actinobaculum and Actinotignum reveals a complex phylogenetic relationship within the species included in the genus Actinotignum.</title>
        <authorList>
            <person name="Jensen C.S."/>
            <person name="Dargis R."/>
            <person name="Kemp M."/>
            <person name="Christensen J.J."/>
        </authorList>
    </citation>
    <scope>NUCLEOTIDE SEQUENCE [LARGE SCALE GENOMIC DNA]</scope>
    <source>
        <strain evidence="8 9">SLA_B089</strain>
    </source>
</reference>
<dbReference type="Proteomes" id="UP001284901">
    <property type="component" value="Unassembled WGS sequence"/>
</dbReference>
<keyword evidence="3 6" id="KW-0812">Transmembrane</keyword>
<dbReference type="RefSeq" id="WP_087069691.1">
    <property type="nucleotide sequence ID" value="NZ_CAUPFC010000029.1"/>
</dbReference>
<evidence type="ECO:0000313" key="9">
    <source>
        <dbReference type="Proteomes" id="UP001284901"/>
    </source>
</evidence>
<keyword evidence="2" id="KW-0813">Transport</keyword>
<dbReference type="InterPro" id="IPR011701">
    <property type="entry name" value="MFS"/>
</dbReference>
<feature type="transmembrane region" description="Helical" evidence="6">
    <location>
        <begin position="216"/>
        <end position="237"/>
    </location>
</feature>
<evidence type="ECO:0000259" key="7">
    <source>
        <dbReference type="PROSITE" id="PS50850"/>
    </source>
</evidence>
<feature type="transmembrane region" description="Helical" evidence="6">
    <location>
        <begin position="326"/>
        <end position="348"/>
    </location>
</feature>
<evidence type="ECO:0000313" key="8">
    <source>
        <dbReference type="EMBL" id="MDY5147136.1"/>
    </source>
</evidence>
<dbReference type="PROSITE" id="PS50850">
    <property type="entry name" value="MFS"/>
    <property type="match status" value="1"/>
</dbReference>
<feature type="transmembrane region" description="Helical" evidence="6">
    <location>
        <begin position="444"/>
        <end position="465"/>
    </location>
</feature>
<organism evidence="8 9">
    <name type="scientific">Actinotignum timonense</name>
    <dbReference type="NCBI Taxonomy" id="1870995"/>
    <lineage>
        <taxon>Bacteria</taxon>
        <taxon>Bacillati</taxon>
        <taxon>Actinomycetota</taxon>
        <taxon>Actinomycetes</taxon>
        <taxon>Actinomycetales</taxon>
        <taxon>Actinomycetaceae</taxon>
        <taxon>Actinotignum</taxon>
    </lineage>
</organism>
<dbReference type="PANTHER" id="PTHR42718">
    <property type="entry name" value="MAJOR FACILITATOR SUPERFAMILY MULTIDRUG TRANSPORTER MFSC"/>
    <property type="match status" value="1"/>
</dbReference>
<feature type="transmembrane region" description="Helical" evidence="6">
    <location>
        <begin position="285"/>
        <end position="306"/>
    </location>
</feature>
<dbReference type="EMBL" id="JAWNFY010000032">
    <property type="protein sequence ID" value="MDY5147136.1"/>
    <property type="molecule type" value="Genomic_DNA"/>
</dbReference>
<feature type="transmembrane region" description="Helical" evidence="6">
    <location>
        <begin position="355"/>
        <end position="372"/>
    </location>
</feature>
<feature type="transmembrane region" description="Helical" evidence="6">
    <location>
        <begin position="65"/>
        <end position="85"/>
    </location>
</feature>
<feature type="transmembrane region" description="Helical" evidence="6">
    <location>
        <begin position="378"/>
        <end position="406"/>
    </location>
</feature>
<protein>
    <submittedName>
        <fullName evidence="8">MFS transporter</fullName>
    </submittedName>
</protein>
<dbReference type="PANTHER" id="PTHR42718:SF9">
    <property type="entry name" value="MAJOR FACILITATOR SUPERFAMILY MULTIDRUG TRANSPORTER MFSC"/>
    <property type="match status" value="1"/>
</dbReference>
<evidence type="ECO:0000256" key="4">
    <source>
        <dbReference type="ARBA" id="ARBA00022989"/>
    </source>
</evidence>